<dbReference type="InterPro" id="IPR043129">
    <property type="entry name" value="ATPase_NBD"/>
</dbReference>
<protein>
    <submittedName>
        <fullName evidence="1">Uncharacterized protein</fullName>
    </submittedName>
</protein>
<evidence type="ECO:0000313" key="1">
    <source>
        <dbReference type="EMBL" id="KAG6371748.1"/>
    </source>
</evidence>
<name>A0A8I3A687_9AGAM</name>
<dbReference type="Gene3D" id="3.30.420.40">
    <property type="match status" value="1"/>
</dbReference>
<dbReference type="CDD" id="cd10170">
    <property type="entry name" value="ASKHA_NBD_HSP70"/>
    <property type="match status" value="1"/>
</dbReference>
<dbReference type="Proteomes" id="UP000683000">
    <property type="component" value="Unassembled WGS sequence"/>
</dbReference>
<accession>A0A8I3A687</accession>
<gene>
    <name evidence="1" type="ORF">JVT61DRAFT_9099</name>
</gene>
<dbReference type="PANTHER" id="PTHR14187:SF5">
    <property type="entry name" value="HEAT SHOCK 70 KDA PROTEIN 12A"/>
    <property type="match status" value="1"/>
</dbReference>
<reference evidence="1" key="1">
    <citation type="submission" date="2021-03" db="EMBL/GenBank/DDBJ databases">
        <title>Evolutionary innovations through gain and loss of genes in the ectomycorrhizal Boletales.</title>
        <authorList>
            <person name="Wu G."/>
            <person name="Miyauchi S."/>
            <person name="Morin E."/>
            <person name="Yang Z.-L."/>
            <person name="Xu J."/>
            <person name="Martin F.M."/>
        </authorList>
    </citation>
    <scope>NUCLEOTIDE SEQUENCE</scope>
    <source>
        <strain evidence="1">BR01</strain>
    </source>
</reference>
<dbReference type="PANTHER" id="PTHR14187">
    <property type="entry name" value="ALPHA KINASE/ELONGATION FACTOR 2 KINASE"/>
    <property type="match status" value="1"/>
</dbReference>
<dbReference type="EMBL" id="JAGFBS010000032">
    <property type="protein sequence ID" value="KAG6371748.1"/>
    <property type="molecule type" value="Genomic_DNA"/>
</dbReference>
<dbReference type="OrthoDB" id="2963168at2759"/>
<comment type="caution">
    <text evidence="1">The sequence shown here is derived from an EMBL/GenBank/DDBJ whole genome shotgun (WGS) entry which is preliminary data.</text>
</comment>
<keyword evidence="2" id="KW-1185">Reference proteome</keyword>
<dbReference type="AlphaFoldDB" id="A0A8I3A687"/>
<dbReference type="SUPFAM" id="SSF53067">
    <property type="entry name" value="Actin-like ATPase domain"/>
    <property type="match status" value="1"/>
</dbReference>
<organism evidence="1 2">
    <name type="scientific">Boletus reticuloceps</name>
    <dbReference type="NCBI Taxonomy" id="495285"/>
    <lineage>
        <taxon>Eukaryota</taxon>
        <taxon>Fungi</taxon>
        <taxon>Dikarya</taxon>
        <taxon>Basidiomycota</taxon>
        <taxon>Agaricomycotina</taxon>
        <taxon>Agaricomycetes</taxon>
        <taxon>Agaricomycetidae</taxon>
        <taxon>Boletales</taxon>
        <taxon>Boletineae</taxon>
        <taxon>Boletaceae</taxon>
        <taxon>Boletoideae</taxon>
        <taxon>Boletus</taxon>
    </lineage>
</organism>
<evidence type="ECO:0000313" key="2">
    <source>
        <dbReference type="Proteomes" id="UP000683000"/>
    </source>
</evidence>
<sequence>MPERQPYQGPARKLVLAFDIGTTYGGVSCSILDPGEPPVISGVTRFPATDHVSLARSGEALQESVIERAEDEEWVRVEWWKLHLRPKNLASNHVTDQDLPPLPTNRSAIQILSDFMGYLFRCSKTYIQDSHVSGPEMWGSFENNIDFVLSHPNGWEGPQQTQIRRAAVLAGLVPDSPEGQARIQLVTEGEASIHFCLSTEKTAGSFKQDQGIMIIDAGGGTIDVSSYYMTTSPPTFLPFTARNQIACSHVICNEVQRTSISPRNCLHFGA</sequence>
<proteinExistence type="predicted"/>